<organism evidence="3 4">
    <name type="scientific">Haemonchus contortus</name>
    <name type="common">Barber pole worm</name>
    <dbReference type="NCBI Taxonomy" id="6289"/>
    <lineage>
        <taxon>Eukaryota</taxon>
        <taxon>Metazoa</taxon>
        <taxon>Ecdysozoa</taxon>
        <taxon>Nematoda</taxon>
        <taxon>Chromadorea</taxon>
        <taxon>Rhabditida</taxon>
        <taxon>Rhabditina</taxon>
        <taxon>Rhabditomorpha</taxon>
        <taxon>Strongyloidea</taxon>
        <taxon>Trichostrongylidae</taxon>
        <taxon>Haemonchus</taxon>
    </lineage>
</organism>
<evidence type="ECO:0000313" key="3">
    <source>
        <dbReference type="Proteomes" id="UP000025227"/>
    </source>
</evidence>
<dbReference type="Proteomes" id="UP000025227">
    <property type="component" value="Unplaced"/>
</dbReference>
<feature type="region of interest" description="Disordered" evidence="1">
    <location>
        <begin position="21"/>
        <end position="49"/>
    </location>
</feature>
<keyword evidence="3" id="KW-1185">Reference proteome</keyword>
<name>A0A7I4Y4E0_HAECO</name>
<feature type="signal peptide" evidence="2">
    <location>
        <begin position="1"/>
        <end position="21"/>
    </location>
</feature>
<protein>
    <submittedName>
        <fullName evidence="4">Secreted protein</fullName>
    </submittedName>
</protein>
<evidence type="ECO:0000256" key="1">
    <source>
        <dbReference type="SAM" id="MobiDB-lite"/>
    </source>
</evidence>
<sequence length="82" mass="9574">MRHLLVVGLVLTVSVLLDATAHRSHRRHNHPIPLPTPRQRPLYTSTNNDGTDDIVVVHRSLVRPHMYRHSRHHRHLRHTGKV</sequence>
<evidence type="ECO:0000256" key="2">
    <source>
        <dbReference type="SAM" id="SignalP"/>
    </source>
</evidence>
<reference evidence="4" key="1">
    <citation type="submission" date="2020-12" db="UniProtKB">
        <authorList>
            <consortium name="WormBaseParasite"/>
        </authorList>
    </citation>
    <scope>IDENTIFICATION</scope>
    <source>
        <strain evidence="4">MHco3</strain>
    </source>
</reference>
<feature type="chain" id="PRO_5035458175" evidence="2">
    <location>
        <begin position="22"/>
        <end position="82"/>
    </location>
</feature>
<accession>A0A7I4Y4E0</accession>
<evidence type="ECO:0000313" key="4">
    <source>
        <dbReference type="WBParaSite" id="HCON_00041810-00001"/>
    </source>
</evidence>
<dbReference type="AlphaFoldDB" id="A0A7I4Y4E0"/>
<proteinExistence type="predicted"/>
<keyword evidence="2" id="KW-0732">Signal</keyword>
<dbReference type="WBParaSite" id="HCON_00041810-00001">
    <property type="protein sequence ID" value="HCON_00041810-00001"/>
    <property type="gene ID" value="HCON_00041810"/>
</dbReference>